<evidence type="ECO:0000256" key="1">
    <source>
        <dbReference type="SAM" id="Phobius"/>
    </source>
</evidence>
<reference evidence="2 3" key="1">
    <citation type="submission" date="2018-06" db="EMBL/GenBank/DDBJ databases">
        <authorList>
            <consortium name="Pathogen Informatics"/>
            <person name="Doyle S."/>
        </authorList>
    </citation>
    <scope>NUCLEOTIDE SEQUENCE [LARGE SCALE GENOMIC DNA]</scope>
    <source>
        <strain evidence="2 3">NCTC13296</strain>
    </source>
</reference>
<proteinExistence type="predicted"/>
<dbReference type="EMBL" id="UGVI01000002">
    <property type="protein sequence ID" value="SUF09002.1"/>
    <property type="molecule type" value="Genomic_DNA"/>
</dbReference>
<protein>
    <submittedName>
        <fullName evidence="2">Uncharacterized protein</fullName>
    </submittedName>
</protein>
<feature type="transmembrane region" description="Helical" evidence="1">
    <location>
        <begin position="71"/>
        <end position="98"/>
    </location>
</feature>
<evidence type="ECO:0000313" key="3">
    <source>
        <dbReference type="Proteomes" id="UP000254569"/>
    </source>
</evidence>
<keyword evidence="1" id="KW-1133">Transmembrane helix</keyword>
<organism evidence="2 3">
    <name type="scientific">Rhodococcus gordoniae</name>
    <dbReference type="NCBI Taxonomy" id="223392"/>
    <lineage>
        <taxon>Bacteria</taxon>
        <taxon>Bacillati</taxon>
        <taxon>Actinomycetota</taxon>
        <taxon>Actinomycetes</taxon>
        <taxon>Mycobacteriales</taxon>
        <taxon>Nocardiaceae</taxon>
        <taxon>Rhodococcus</taxon>
    </lineage>
</organism>
<gene>
    <name evidence="2" type="ORF">NCTC13296_04199</name>
</gene>
<feature type="transmembrane region" description="Helical" evidence="1">
    <location>
        <begin position="16"/>
        <end position="42"/>
    </location>
</feature>
<accession>A0A379PPQ6</accession>
<keyword evidence="1" id="KW-0472">Membrane</keyword>
<dbReference type="Proteomes" id="UP000254569">
    <property type="component" value="Unassembled WGS sequence"/>
</dbReference>
<keyword evidence="3" id="KW-1185">Reference proteome</keyword>
<dbReference type="AlphaFoldDB" id="A0A379PPQ6"/>
<sequence>MKPQPQPQPQPQPRSVVVTVLVFTGFGVVCGIAGAAVLWWFASQPFDFYTAGYQPLDFASARIDAPSPYGYMAALVLGGGVLGALVGALVHCVGWSLARRAPE</sequence>
<keyword evidence="1" id="KW-0812">Transmembrane</keyword>
<evidence type="ECO:0000313" key="2">
    <source>
        <dbReference type="EMBL" id="SUF09002.1"/>
    </source>
</evidence>
<name>A0A379PPQ6_9NOCA</name>